<reference evidence="3 4" key="1">
    <citation type="journal article" date="2019" name="Syst. Appl. Microbiol.">
        <title>Microvirga tunisiensis sp. nov., a root nodule symbiotic bacterium isolated from Lupinus micranthus and L. luteus grown in Northern Tunisia.</title>
        <authorList>
            <person name="Msaddak A."/>
            <person name="Rejili M."/>
            <person name="Duran D."/>
            <person name="Mars M."/>
            <person name="Palacios J.M."/>
            <person name="Ruiz-Argueso T."/>
            <person name="Rey L."/>
            <person name="Imperial J."/>
        </authorList>
    </citation>
    <scope>NUCLEOTIDE SEQUENCE [LARGE SCALE GENOMIC DNA]</scope>
    <source>
        <strain evidence="3 4">Lmie10</strain>
    </source>
</reference>
<name>A0A5N7MKA3_9HYPH</name>
<dbReference type="NCBIfam" id="TIGR02964">
    <property type="entry name" value="xanthine_xdhC"/>
    <property type="match status" value="1"/>
</dbReference>
<dbReference type="RefSeq" id="WP_162003094.1">
    <property type="nucleotide sequence ID" value="NZ_VOSJ01000079.1"/>
</dbReference>
<dbReference type="Pfam" id="PF13478">
    <property type="entry name" value="XdhC_C"/>
    <property type="match status" value="1"/>
</dbReference>
<accession>A0A5N7MKA3</accession>
<dbReference type="InterPro" id="IPR014308">
    <property type="entry name" value="Xanthine_DH_XdhC"/>
</dbReference>
<dbReference type="Proteomes" id="UP000403266">
    <property type="component" value="Unassembled WGS sequence"/>
</dbReference>
<evidence type="ECO:0000259" key="1">
    <source>
        <dbReference type="Pfam" id="PF02625"/>
    </source>
</evidence>
<comment type="caution">
    <text evidence="3">The sequence shown here is derived from an EMBL/GenBank/DDBJ whole genome shotgun (WGS) entry which is preliminary data.</text>
</comment>
<evidence type="ECO:0000313" key="4">
    <source>
        <dbReference type="Proteomes" id="UP000403266"/>
    </source>
</evidence>
<dbReference type="Gene3D" id="3.40.50.720">
    <property type="entry name" value="NAD(P)-binding Rossmann-like Domain"/>
    <property type="match status" value="1"/>
</dbReference>
<dbReference type="EMBL" id="VOSK01000080">
    <property type="protein sequence ID" value="MPR27268.1"/>
    <property type="molecule type" value="Genomic_DNA"/>
</dbReference>
<organism evidence="3 4">
    <name type="scientific">Microvirga tunisiensis</name>
    <dbReference type="NCBI Taxonomy" id="2108360"/>
    <lineage>
        <taxon>Bacteria</taxon>
        <taxon>Pseudomonadati</taxon>
        <taxon>Pseudomonadota</taxon>
        <taxon>Alphaproteobacteria</taxon>
        <taxon>Hyphomicrobiales</taxon>
        <taxon>Methylobacteriaceae</taxon>
        <taxon>Microvirga</taxon>
    </lineage>
</organism>
<dbReference type="Pfam" id="PF02625">
    <property type="entry name" value="XdhC_CoxI"/>
    <property type="match status" value="1"/>
</dbReference>
<dbReference type="InterPro" id="IPR052698">
    <property type="entry name" value="MoCofactor_Util/Proc"/>
</dbReference>
<proteinExistence type="predicted"/>
<feature type="domain" description="XdhC- CoxI" evidence="1">
    <location>
        <begin position="14"/>
        <end position="70"/>
    </location>
</feature>
<dbReference type="InterPro" id="IPR003777">
    <property type="entry name" value="XdhC_CoxI"/>
</dbReference>
<keyword evidence="4" id="KW-1185">Reference proteome</keyword>
<feature type="domain" description="XdhC Rossmann" evidence="2">
    <location>
        <begin position="158"/>
        <end position="298"/>
    </location>
</feature>
<gene>
    <name evidence="3" type="primary">xdhC</name>
    <name evidence="3" type="ORF">FS320_19180</name>
</gene>
<sequence>MRVWNQLADFVTRHGSGALITVHDVKGSAPREAGARMVVRPDGAFHGTIGGGQLEFRMLDIAREMLGAGRGPARIVDQALGPDLGQCCGGRVKILIETFDSRDLEDLGPLVEAEAEGGLFEVECRMEEGRVRREFSSAVGDDRWTGWRETHGEARTPVLIFGAGHVGRALVLSLAPLPFAVRWLDDRDDAFPAHLPANAKAVRMWDPEAEVAEAKPGSLMLVMTHDHPLDMAIAAAALKRDFPYVGLIGSATKRARFEKRFRELGLAEEKIRSLVCPIGLPGIADKDPAVIAASVTVQLLQVREHGRLERNLSPPAASNDT</sequence>
<dbReference type="AlphaFoldDB" id="A0A5N7MKA3"/>
<evidence type="ECO:0000259" key="2">
    <source>
        <dbReference type="Pfam" id="PF13478"/>
    </source>
</evidence>
<dbReference type="InterPro" id="IPR027051">
    <property type="entry name" value="XdhC_Rossmann_dom"/>
</dbReference>
<dbReference type="PANTHER" id="PTHR30388:SF6">
    <property type="entry name" value="XANTHINE DEHYDROGENASE SUBUNIT A-RELATED"/>
    <property type="match status" value="1"/>
</dbReference>
<dbReference type="PANTHER" id="PTHR30388">
    <property type="entry name" value="ALDEHYDE OXIDOREDUCTASE MOLYBDENUM COFACTOR ASSEMBLY PROTEIN"/>
    <property type="match status" value="1"/>
</dbReference>
<protein>
    <submittedName>
        <fullName evidence="3">Xanthine dehydrogenase accessory protein XdhC</fullName>
    </submittedName>
</protein>
<evidence type="ECO:0000313" key="3">
    <source>
        <dbReference type="EMBL" id="MPR27268.1"/>
    </source>
</evidence>